<sequence>MTADSEQVSLALPGDKHPESGLDWVMAVNRGTGYPGKNVKLFVGADAQKWKADMVFDRQMKEQGLAYHPVIGVFSCTLCDQMLSFGTSEGKLESIVKFHLTKDPQRMGEAEAQALVDHAWDICRPPIHPMFPFPDQSGRRFLDPLPHLSVLKGALCLNLGCGYAAVAKAKGNPLPHECQKGRKDNCLRCAIQSLDGGNGIGSFSFPVIEPSAEEIPTDSPAHLLLLASSHSPSPTPTRGEVETRDLPPVVRHYGWDAKVQSLSEEQAKMAALAMDEEESKVFSGLQALVEGFFARVNGSLPGTDGIGEKLVSVSSLTDENRA</sequence>
<dbReference type="STRING" id="5217.A0A4Q1BMA5"/>
<accession>A0A4Q1BMA5</accession>
<organism evidence="1 2">
    <name type="scientific">Tremella mesenterica</name>
    <name type="common">Jelly fungus</name>
    <dbReference type="NCBI Taxonomy" id="5217"/>
    <lineage>
        <taxon>Eukaryota</taxon>
        <taxon>Fungi</taxon>
        <taxon>Dikarya</taxon>
        <taxon>Basidiomycota</taxon>
        <taxon>Agaricomycotina</taxon>
        <taxon>Tremellomycetes</taxon>
        <taxon>Tremellales</taxon>
        <taxon>Tremellaceae</taxon>
        <taxon>Tremella</taxon>
    </lineage>
</organism>
<protein>
    <submittedName>
        <fullName evidence="1">Uncharacterized protein</fullName>
    </submittedName>
</protein>
<dbReference type="AlphaFoldDB" id="A0A4Q1BMA5"/>
<gene>
    <name evidence="1" type="ORF">M231_03806</name>
</gene>
<keyword evidence="2" id="KW-1185">Reference proteome</keyword>
<name>A0A4Q1BMA5_TREME</name>
<dbReference type="InParanoid" id="A0A4Q1BMA5"/>
<reference evidence="1 2" key="1">
    <citation type="submission" date="2016-06" db="EMBL/GenBank/DDBJ databases">
        <title>Evolution of pathogenesis and genome organization in the Tremellales.</title>
        <authorList>
            <person name="Cuomo C."/>
            <person name="Litvintseva A."/>
            <person name="Heitman J."/>
            <person name="Chen Y."/>
            <person name="Sun S."/>
            <person name="Springer D."/>
            <person name="Dromer F."/>
            <person name="Young S."/>
            <person name="Zeng Q."/>
            <person name="Chapman S."/>
            <person name="Gujja S."/>
            <person name="Saif S."/>
            <person name="Birren B."/>
        </authorList>
    </citation>
    <scope>NUCLEOTIDE SEQUENCE [LARGE SCALE GENOMIC DNA]</scope>
    <source>
        <strain evidence="1 2">ATCC 28783</strain>
    </source>
</reference>
<evidence type="ECO:0000313" key="1">
    <source>
        <dbReference type="EMBL" id="RXK38961.1"/>
    </source>
</evidence>
<proteinExistence type="predicted"/>
<evidence type="ECO:0000313" key="2">
    <source>
        <dbReference type="Proteomes" id="UP000289152"/>
    </source>
</evidence>
<comment type="caution">
    <text evidence="1">The sequence shown here is derived from an EMBL/GenBank/DDBJ whole genome shotgun (WGS) entry which is preliminary data.</text>
</comment>
<dbReference type="EMBL" id="SDIL01000039">
    <property type="protein sequence ID" value="RXK38961.1"/>
    <property type="molecule type" value="Genomic_DNA"/>
</dbReference>
<dbReference type="Proteomes" id="UP000289152">
    <property type="component" value="Unassembled WGS sequence"/>
</dbReference>